<dbReference type="HOGENOM" id="CLU_066182_0_0_11"/>
<accession>K0YJ18</accession>
<sequence>MDETCKEVASSVCDEAVLEPGQGFASAAGTDMTPEEEFLSSILSGQDLSDLVDPEEERRKHEEYLESLTPGERETYFERQALEAVFADIRSRSRAGELTTEEYWEAAGLTPEHMEPVEFTDLVFDTIIEAQDHENDAAAADSKDCSSEPSDSEDDAWHLDDIKVLEGTVVYLYSSDMMSESFAHWAFLAAEDDDVMTLVDNARNESKIYPRPLKAASLKNRPVYMTDERIDEAFRIAQESGQYPDIKSCSASNGDVYFYSTDYLSDAQAKALAEWESVERRANM</sequence>
<feature type="compositionally biased region" description="Basic and acidic residues" evidence="1">
    <location>
        <begin position="135"/>
        <end position="146"/>
    </location>
</feature>
<comment type="caution">
    <text evidence="2">The sequence shown here is derived from an EMBL/GenBank/DDBJ whole genome shotgun (WGS) entry which is preliminary data.</text>
</comment>
<name>K0YJ18_9ACTN</name>
<dbReference type="eggNOG" id="ENOG502ZHI0">
    <property type="taxonomic scope" value="Bacteria"/>
</dbReference>
<evidence type="ECO:0000313" key="2">
    <source>
        <dbReference type="EMBL" id="EJZ83198.1"/>
    </source>
</evidence>
<dbReference type="EMBL" id="ADMD01000009">
    <property type="protein sequence ID" value="EJZ83198.1"/>
    <property type="molecule type" value="Genomic_DNA"/>
</dbReference>
<dbReference type="OrthoDB" id="3177799at2"/>
<feature type="region of interest" description="Disordered" evidence="1">
    <location>
        <begin position="135"/>
        <end position="154"/>
    </location>
</feature>
<dbReference type="Proteomes" id="UP000006069">
    <property type="component" value="Unassembled WGS sequence"/>
</dbReference>
<proteinExistence type="predicted"/>
<organism evidence="2 3">
    <name type="scientific">Slackia piriformis YIT 12062</name>
    <dbReference type="NCBI Taxonomy" id="742818"/>
    <lineage>
        <taxon>Bacteria</taxon>
        <taxon>Bacillati</taxon>
        <taxon>Actinomycetota</taxon>
        <taxon>Coriobacteriia</taxon>
        <taxon>Eggerthellales</taxon>
        <taxon>Eggerthellaceae</taxon>
        <taxon>Slackia</taxon>
    </lineage>
</organism>
<evidence type="ECO:0000256" key="1">
    <source>
        <dbReference type="SAM" id="MobiDB-lite"/>
    </source>
</evidence>
<protein>
    <submittedName>
        <fullName evidence="2">Uncharacterized protein</fullName>
    </submittedName>
</protein>
<dbReference type="InParanoid" id="K0YJ18"/>
<reference evidence="2 3" key="1">
    <citation type="submission" date="2012-08" db="EMBL/GenBank/DDBJ databases">
        <title>The Genome Sequence of Slackia piriformis YIT 12062.</title>
        <authorList>
            <consortium name="The Broad Institute Genome Sequencing Platform"/>
            <person name="Earl A."/>
            <person name="Ward D."/>
            <person name="Feldgarden M."/>
            <person name="Gevers D."/>
            <person name="Morotomi M."/>
            <person name="Walker B."/>
            <person name="Young S.K."/>
            <person name="Zeng Q."/>
            <person name="Gargeya S."/>
            <person name="Fitzgerald M."/>
            <person name="Haas B."/>
            <person name="Abouelleil A."/>
            <person name="Alvarado L."/>
            <person name="Arachchi H.M."/>
            <person name="Berlin A.M."/>
            <person name="Chapman S.B."/>
            <person name="Goldberg J."/>
            <person name="Griggs A."/>
            <person name="Gujja S."/>
            <person name="Hansen M."/>
            <person name="Howarth C."/>
            <person name="Imamovic A."/>
            <person name="Larimer J."/>
            <person name="McCowen C."/>
            <person name="Montmayeur A."/>
            <person name="Murphy C."/>
            <person name="Neiman D."/>
            <person name="Pearson M."/>
            <person name="Priest M."/>
            <person name="Roberts A."/>
            <person name="Saif S."/>
            <person name="Shea T."/>
            <person name="Sisk P."/>
            <person name="Sykes S."/>
            <person name="Wortman J."/>
            <person name="Nusbaum C."/>
            <person name="Birren B."/>
        </authorList>
    </citation>
    <scope>NUCLEOTIDE SEQUENCE [LARGE SCALE GENOMIC DNA]</scope>
    <source>
        <strain evidence="2 3">YIT 12062</strain>
    </source>
</reference>
<dbReference type="PATRIC" id="fig|742818.3.peg.1808"/>
<gene>
    <name evidence="2" type="ORF">HMPREF9451_01716</name>
</gene>
<dbReference type="RefSeq" id="WP_009139896.1">
    <property type="nucleotide sequence ID" value="NZ_JH815199.1"/>
</dbReference>
<keyword evidence="3" id="KW-1185">Reference proteome</keyword>
<dbReference type="AlphaFoldDB" id="K0YJ18"/>
<evidence type="ECO:0000313" key="3">
    <source>
        <dbReference type="Proteomes" id="UP000006069"/>
    </source>
</evidence>